<evidence type="ECO:0000256" key="4">
    <source>
        <dbReference type="ARBA" id="ARBA00022692"/>
    </source>
</evidence>
<dbReference type="InterPro" id="IPR051311">
    <property type="entry name" value="DedA_domain"/>
</dbReference>
<keyword evidence="6 7" id="KW-0472">Membrane</keyword>
<dbReference type="Proteomes" id="UP000234560">
    <property type="component" value="Chromosome"/>
</dbReference>
<dbReference type="EMBL" id="CP136958">
    <property type="protein sequence ID" value="WOT01341.1"/>
    <property type="molecule type" value="Genomic_DNA"/>
</dbReference>
<dbReference type="KEGG" id="cpyr:CYJ47_08630"/>
<dbReference type="PANTHER" id="PTHR42709:SF6">
    <property type="entry name" value="UNDECAPRENYL PHOSPHATE TRANSPORTER A"/>
    <property type="match status" value="1"/>
</dbReference>
<feature type="transmembrane region" description="Helical" evidence="7">
    <location>
        <begin position="12"/>
        <end position="31"/>
    </location>
</feature>
<dbReference type="RefSeq" id="WP_016456971.1">
    <property type="nucleotide sequence ID" value="NZ_CAMYCO010000037.1"/>
</dbReference>
<dbReference type="AlphaFoldDB" id="A0AAF1BW05"/>
<comment type="subcellular location">
    <subcellularLocation>
        <location evidence="1">Cell membrane</location>
        <topology evidence="1">Multi-pass membrane protein</topology>
    </subcellularLocation>
</comment>
<reference evidence="9" key="2">
    <citation type="submission" date="2023-10" db="EMBL/GenBank/DDBJ databases">
        <authorList>
            <person name="Choi B."/>
        </authorList>
    </citation>
    <scope>NUCLEOTIDE SEQUENCE</scope>
    <source>
        <strain evidence="9">UMB0763</strain>
    </source>
</reference>
<keyword evidence="4 7" id="KW-0812">Transmembrane</keyword>
<evidence type="ECO:0000256" key="7">
    <source>
        <dbReference type="SAM" id="Phobius"/>
    </source>
</evidence>
<feature type="transmembrane region" description="Helical" evidence="7">
    <location>
        <begin position="141"/>
        <end position="159"/>
    </location>
</feature>
<evidence type="ECO:0000313" key="10">
    <source>
        <dbReference type="Proteomes" id="UP000234560"/>
    </source>
</evidence>
<keyword evidence="5 7" id="KW-1133">Transmembrane helix</keyword>
<dbReference type="PANTHER" id="PTHR42709">
    <property type="entry name" value="ALKALINE PHOSPHATASE LIKE PROTEIN"/>
    <property type="match status" value="1"/>
</dbReference>
<proteinExistence type="inferred from homology"/>
<dbReference type="Pfam" id="PF09335">
    <property type="entry name" value="VTT_dom"/>
    <property type="match status" value="1"/>
</dbReference>
<dbReference type="InterPro" id="IPR032816">
    <property type="entry name" value="VTT_dom"/>
</dbReference>
<evidence type="ECO:0000256" key="3">
    <source>
        <dbReference type="ARBA" id="ARBA00022475"/>
    </source>
</evidence>
<gene>
    <name evidence="9" type="ORF">CYJ47_08630</name>
</gene>
<feature type="domain" description="VTT" evidence="8">
    <location>
        <begin position="34"/>
        <end position="160"/>
    </location>
</feature>
<feature type="transmembrane region" description="Helical" evidence="7">
    <location>
        <begin position="179"/>
        <end position="197"/>
    </location>
</feature>
<organism evidence="9 10">
    <name type="scientific">Corynebacterium pyruviciproducens</name>
    <dbReference type="NCBI Taxonomy" id="598660"/>
    <lineage>
        <taxon>Bacteria</taxon>
        <taxon>Bacillati</taxon>
        <taxon>Actinomycetota</taxon>
        <taxon>Actinomycetes</taxon>
        <taxon>Mycobacteriales</taxon>
        <taxon>Corynebacteriaceae</taxon>
        <taxon>Corynebacterium</taxon>
    </lineage>
</organism>
<accession>A0AAF1BW05</accession>
<comment type="similarity">
    <text evidence="2">Belongs to the DedA family.</text>
</comment>
<evidence type="ECO:0000313" key="9">
    <source>
        <dbReference type="EMBL" id="WOT01341.1"/>
    </source>
</evidence>
<reference evidence="9" key="1">
    <citation type="submission" date="2017-12" db="EMBL/GenBank/DDBJ databases">
        <authorList>
            <person name="Thomas-White K."/>
            <person name="Wolfe A.J."/>
        </authorList>
    </citation>
    <scope>NUCLEOTIDE SEQUENCE</scope>
    <source>
        <strain evidence="9">UMB0763</strain>
    </source>
</reference>
<name>A0AAF1BW05_9CORY</name>
<evidence type="ECO:0000256" key="1">
    <source>
        <dbReference type="ARBA" id="ARBA00004651"/>
    </source>
</evidence>
<evidence type="ECO:0000256" key="6">
    <source>
        <dbReference type="ARBA" id="ARBA00023136"/>
    </source>
</evidence>
<protein>
    <submittedName>
        <fullName evidence="9">DedA family protein</fullName>
    </submittedName>
</protein>
<keyword evidence="3" id="KW-1003">Cell membrane</keyword>
<evidence type="ECO:0000259" key="8">
    <source>
        <dbReference type="Pfam" id="PF09335"/>
    </source>
</evidence>
<dbReference type="GO" id="GO:0005886">
    <property type="term" value="C:plasma membrane"/>
    <property type="evidence" value="ECO:0007669"/>
    <property type="project" value="UniProtKB-SubCell"/>
</dbReference>
<evidence type="ECO:0000256" key="5">
    <source>
        <dbReference type="ARBA" id="ARBA00022989"/>
    </source>
</evidence>
<feature type="transmembrane region" description="Helical" evidence="7">
    <location>
        <begin position="51"/>
        <end position="76"/>
    </location>
</feature>
<sequence>MIDAITSWVTSLMETLGAPGVGIAIFLESAFPPIPSEVVLPLAGFTASQGSMGLVAAIVWATVGSLLGAYLLYFVGHLVGADRLRKIADWLWLVEAADVDKSIAWFDKYGSPSVFFGRMVPGIRSLISIPAGIDRMGLVKFTLWTTLGSAIWNSILVYLGFTLGENWHTVTDYMEEFSLIIKILLVIAFVALTIWLVRRQRKSSKK</sequence>
<evidence type="ECO:0000256" key="2">
    <source>
        <dbReference type="ARBA" id="ARBA00010792"/>
    </source>
</evidence>